<proteinExistence type="predicted"/>
<dbReference type="PROSITE" id="PS51186">
    <property type="entry name" value="GNAT"/>
    <property type="match status" value="1"/>
</dbReference>
<evidence type="ECO:0000313" key="5">
    <source>
        <dbReference type="Proteomes" id="UP001055460"/>
    </source>
</evidence>
<dbReference type="GO" id="GO:0016410">
    <property type="term" value="F:N-acyltransferase activity"/>
    <property type="evidence" value="ECO:0007669"/>
    <property type="project" value="TreeGrafter"/>
</dbReference>
<dbReference type="PANTHER" id="PTHR31438:SF1">
    <property type="entry name" value="LYSINE N-ACYLTRANSFERASE C17G9.06C-RELATED"/>
    <property type="match status" value="1"/>
</dbReference>
<comment type="pathway">
    <text evidence="1">Siderophore biosynthesis.</text>
</comment>
<protein>
    <submittedName>
        <fullName evidence="4">Acetyltransferase</fullName>
    </submittedName>
</protein>
<dbReference type="EMBL" id="CP098807">
    <property type="protein sequence ID" value="USJ23108.1"/>
    <property type="molecule type" value="Genomic_DNA"/>
</dbReference>
<accession>A0A9Q9D8Z1</accession>
<dbReference type="InterPro" id="IPR019432">
    <property type="entry name" value="Acyltransferase_MbtK/IucB-like"/>
</dbReference>
<evidence type="ECO:0000259" key="3">
    <source>
        <dbReference type="PROSITE" id="PS51186"/>
    </source>
</evidence>
<dbReference type="AlphaFoldDB" id="A0A9Q9D8Z1"/>
<sequence>MPNEPAHVSFVPVANSHLPLLHAWLSEPHVRQWWGDPDKEVELIREGCASGEVEGFIFHVAGEPAGYIQSWVPAQYPDDEPWAKDMPADVPGIDIFIGPAELTGRGVASLAVRAFAGRLFAAGAPRVVIDPDAGNRRAVSAYTKAGFVPYAEWIDTSGRTLLMELTRTEFERTT</sequence>
<dbReference type="GO" id="GO:0019290">
    <property type="term" value="P:siderophore biosynthetic process"/>
    <property type="evidence" value="ECO:0007669"/>
    <property type="project" value="InterPro"/>
</dbReference>
<evidence type="ECO:0000256" key="2">
    <source>
        <dbReference type="ARBA" id="ARBA00023251"/>
    </source>
</evidence>
<organism evidence="4 5">
    <name type="scientific">Ensifer adhaerens</name>
    <name type="common">Sinorhizobium morelense</name>
    <dbReference type="NCBI Taxonomy" id="106592"/>
    <lineage>
        <taxon>Bacteria</taxon>
        <taxon>Pseudomonadati</taxon>
        <taxon>Pseudomonadota</taxon>
        <taxon>Alphaproteobacteria</taxon>
        <taxon>Hyphomicrobiales</taxon>
        <taxon>Rhizobiaceae</taxon>
        <taxon>Sinorhizobium/Ensifer group</taxon>
        <taxon>Ensifer</taxon>
    </lineage>
</organism>
<dbReference type="GO" id="GO:0046677">
    <property type="term" value="P:response to antibiotic"/>
    <property type="evidence" value="ECO:0007669"/>
    <property type="project" value="UniProtKB-KW"/>
</dbReference>
<dbReference type="Proteomes" id="UP001055460">
    <property type="component" value="Chromosome"/>
</dbReference>
<dbReference type="InterPro" id="IPR000182">
    <property type="entry name" value="GNAT_dom"/>
</dbReference>
<keyword evidence="2" id="KW-0046">Antibiotic resistance</keyword>
<dbReference type="InterPro" id="IPR016181">
    <property type="entry name" value="Acyl_CoA_acyltransferase"/>
</dbReference>
<gene>
    <name evidence="4" type="ORF">NE863_17755</name>
</gene>
<dbReference type="RefSeq" id="WP_192373256.1">
    <property type="nucleotide sequence ID" value="NZ_CP098807.1"/>
</dbReference>
<dbReference type="PANTHER" id="PTHR31438">
    <property type="entry name" value="LYSINE N-ACYLTRANSFERASE C17G9.06C-RELATED"/>
    <property type="match status" value="1"/>
</dbReference>
<reference evidence="4" key="1">
    <citation type="submission" date="2022-06" db="EMBL/GenBank/DDBJ databases">
        <title>Physiological and biochemical characterization and genomic elucidation of a strain of the genus Ensifer adhaerens M8 that combines arsenic oxidation and chromium reduction.</title>
        <authorList>
            <person name="Li X."/>
            <person name="Yu c."/>
        </authorList>
    </citation>
    <scope>NUCLEOTIDE SEQUENCE</scope>
    <source>
        <strain evidence="4">M8</strain>
    </source>
</reference>
<dbReference type="SUPFAM" id="SSF55729">
    <property type="entry name" value="Acyl-CoA N-acyltransferases (Nat)"/>
    <property type="match status" value="1"/>
</dbReference>
<dbReference type="SMART" id="SM01006">
    <property type="entry name" value="AlcB"/>
    <property type="match status" value="1"/>
</dbReference>
<dbReference type="Gene3D" id="3.40.630.30">
    <property type="match status" value="1"/>
</dbReference>
<dbReference type="Pfam" id="PF13523">
    <property type="entry name" value="Acetyltransf_8"/>
    <property type="match status" value="1"/>
</dbReference>
<evidence type="ECO:0000313" key="4">
    <source>
        <dbReference type="EMBL" id="USJ23108.1"/>
    </source>
</evidence>
<feature type="domain" description="N-acetyltransferase" evidence="3">
    <location>
        <begin position="8"/>
        <end position="168"/>
    </location>
</feature>
<name>A0A9Q9D8Z1_ENSAD</name>
<evidence type="ECO:0000256" key="1">
    <source>
        <dbReference type="ARBA" id="ARBA00004924"/>
    </source>
</evidence>